<dbReference type="EMBL" id="CM001436">
    <property type="protein sequence ID" value="EHQ34786.1"/>
    <property type="molecule type" value="Genomic_DNA"/>
</dbReference>
<dbReference type="STRING" id="937775.Metlim_0663"/>
<dbReference type="PANTHER" id="PTHR16537:SF1">
    <property type="entry name" value="PROTEIN ZNRD2"/>
    <property type="match status" value="1"/>
</dbReference>
<dbReference type="AlphaFoldDB" id="H1Z3J1"/>
<dbReference type="InterPro" id="IPR009563">
    <property type="entry name" value="SSSCA1"/>
</dbReference>
<organism evidence="2 3">
    <name type="scientific">Methanoplanus limicola DSM 2279</name>
    <dbReference type="NCBI Taxonomy" id="937775"/>
    <lineage>
        <taxon>Archaea</taxon>
        <taxon>Methanobacteriati</taxon>
        <taxon>Methanobacteriota</taxon>
        <taxon>Stenosarchaea group</taxon>
        <taxon>Methanomicrobia</taxon>
        <taxon>Methanomicrobiales</taxon>
        <taxon>Methanomicrobiaceae</taxon>
        <taxon>Methanoplanus</taxon>
    </lineage>
</organism>
<reference evidence="2 3" key="1">
    <citation type="submission" date="2011-10" db="EMBL/GenBank/DDBJ databases">
        <title>The Improved High-Quality Draft genome of Methanoplanus limicola DSM 2279.</title>
        <authorList>
            <consortium name="US DOE Joint Genome Institute (JGI-PGF)"/>
            <person name="Lucas S."/>
            <person name="Copeland A."/>
            <person name="Lapidus A."/>
            <person name="Glavina del Rio T."/>
            <person name="Dalin E."/>
            <person name="Tice H."/>
            <person name="Bruce D."/>
            <person name="Goodwin L."/>
            <person name="Pitluck S."/>
            <person name="Peters L."/>
            <person name="Mikhailova N."/>
            <person name="Lu M."/>
            <person name="Kyrpides N."/>
            <person name="Mavromatis K."/>
            <person name="Ivanova N."/>
            <person name="Markowitz V."/>
            <person name="Cheng J.-F."/>
            <person name="Hugenholtz P."/>
            <person name="Woyke T."/>
            <person name="Wu D."/>
            <person name="Wirth R."/>
            <person name="Brambilla E.-M."/>
            <person name="Klenk H.-P."/>
            <person name="Eisen J.A."/>
        </authorList>
    </citation>
    <scope>NUCLEOTIDE SEQUENCE [LARGE SCALE GENOMIC DNA]</scope>
    <source>
        <strain evidence="2 3">DSM 2279</strain>
    </source>
</reference>
<dbReference type="PANTHER" id="PTHR16537">
    <property type="entry name" value="SJOEGREN SYNDROME/SCLERODERMA AUTOANTIGEN 1"/>
    <property type="match status" value="1"/>
</dbReference>
<dbReference type="RefSeq" id="WP_004076487.1">
    <property type="nucleotide sequence ID" value="NZ_CM001436.1"/>
</dbReference>
<protein>
    <submittedName>
        <fullName evidence="2">Sjogrens syndrome scleroderma autoantigen 1</fullName>
    </submittedName>
</protein>
<feature type="region of interest" description="Disordered" evidence="1">
    <location>
        <begin position="61"/>
        <end position="82"/>
    </location>
</feature>
<dbReference type="InterPro" id="IPR051888">
    <property type="entry name" value="UPF0148_domain"/>
</dbReference>
<dbReference type="Proteomes" id="UP000005741">
    <property type="component" value="Chromosome"/>
</dbReference>
<dbReference type="InParanoid" id="H1Z3J1"/>
<proteinExistence type="predicted"/>
<feature type="compositionally biased region" description="Basic and acidic residues" evidence="1">
    <location>
        <begin position="61"/>
        <end position="70"/>
    </location>
</feature>
<evidence type="ECO:0000313" key="2">
    <source>
        <dbReference type="EMBL" id="EHQ34786.1"/>
    </source>
</evidence>
<dbReference type="HOGENOM" id="CLU_142653_2_0_2"/>
<sequence length="150" mass="15844">MRNPEDIMADYLLKGGKMLEKSCPVCGSPLFIVKGETLCVVCAENSSAAAEQPVIPDSAKISDVDLRPGDDPVSLTGAPDNYPPACAASGNAGGKIPEVRDLDPDSLYLDIEETIKSLCARVRNTANPGDCLTYMECIQAGTVALKNLKN</sequence>
<evidence type="ECO:0000313" key="3">
    <source>
        <dbReference type="Proteomes" id="UP000005741"/>
    </source>
</evidence>
<gene>
    <name evidence="2" type="ORF">Metlim_0663</name>
</gene>
<dbReference type="Pfam" id="PF06677">
    <property type="entry name" value="Auto_anti-p27"/>
    <property type="match status" value="1"/>
</dbReference>
<dbReference type="OrthoDB" id="26305at2157"/>
<keyword evidence="3" id="KW-1185">Reference proteome</keyword>
<accession>H1Z3J1</accession>
<name>H1Z3J1_9EURY</name>
<evidence type="ECO:0000256" key="1">
    <source>
        <dbReference type="SAM" id="MobiDB-lite"/>
    </source>
</evidence>